<proteinExistence type="predicted"/>
<evidence type="ECO:0000313" key="2">
    <source>
        <dbReference type="EMBL" id="CAD6440111.1"/>
    </source>
</evidence>
<dbReference type="OrthoDB" id="3563721at2759"/>
<dbReference type="EMBL" id="CAJHIA010000002">
    <property type="protein sequence ID" value="CAD6440111.1"/>
    <property type="molecule type" value="Genomic_DNA"/>
</dbReference>
<reference evidence="2" key="1">
    <citation type="submission" date="2020-10" db="EMBL/GenBank/DDBJ databases">
        <authorList>
            <person name="Kusch S."/>
        </authorList>
    </citation>
    <scope>NUCLEOTIDE SEQUENCE</scope>
    <source>
        <strain evidence="2">SwB9</strain>
    </source>
</reference>
<feature type="compositionally biased region" description="Basic residues" evidence="1">
    <location>
        <begin position="174"/>
        <end position="184"/>
    </location>
</feature>
<protein>
    <submittedName>
        <fullName evidence="2">Bca4c640-3fa1-4efc-86af-bd86a3b553f6</fullName>
    </submittedName>
</protein>
<keyword evidence="3" id="KW-1185">Reference proteome</keyword>
<dbReference type="Proteomes" id="UP000624404">
    <property type="component" value="Unassembled WGS sequence"/>
</dbReference>
<feature type="region of interest" description="Disordered" evidence="1">
    <location>
        <begin position="120"/>
        <end position="185"/>
    </location>
</feature>
<evidence type="ECO:0000313" key="3">
    <source>
        <dbReference type="Proteomes" id="UP000624404"/>
    </source>
</evidence>
<name>A0A8H2VLZ3_9HELO</name>
<gene>
    <name evidence="2" type="ORF">SCLTRI_LOCUS726</name>
</gene>
<accession>A0A8H2VLZ3</accession>
<dbReference type="AlphaFoldDB" id="A0A8H2VLZ3"/>
<organism evidence="2 3">
    <name type="scientific">Sclerotinia trifoliorum</name>
    <dbReference type="NCBI Taxonomy" id="28548"/>
    <lineage>
        <taxon>Eukaryota</taxon>
        <taxon>Fungi</taxon>
        <taxon>Dikarya</taxon>
        <taxon>Ascomycota</taxon>
        <taxon>Pezizomycotina</taxon>
        <taxon>Leotiomycetes</taxon>
        <taxon>Helotiales</taxon>
        <taxon>Sclerotiniaceae</taxon>
        <taxon>Sclerotinia</taxon>
    </lineage>
</organism>
<sequence length="228" mass="24917">MHYLSHVPQIILRDTPQISKHLFHLSSHTYNLPIIIPSLNYHNVTQSKKEMSETSKASKFTRADTELMKAIIEEVSRKEISKMVDWEAIGRQLGGLRVAAVHKRRSRLNIKMRNGVVDDEADDSDEFKTEDGEGDKDSNDQKMSTTNTSGGKVVAKEAGGGKVVTKESDNGKAAAKKGNRKAPVKVKAITSKGNSGKVKATWDTVKAEVAADAAAKKKAEGDVDDDDD</sequence>
<comment type="caution">
    <text evidence="2">The sequence shown here is derived from an EMBL/GenBank/DDBJ whole genome shotgun (WGS) entry which is preliminary data.</text>
</comment>
<evidence type="ECO:0000256" key="1">
    <source>
        <dbReference type="SAM" id="MobiDB-lite"/>
    </source>
</evidence>
<feature type="compositionally biased region" description="Basic and acidic residues" evidence="1">
    <location>
        <begin position="126"/>
        <end position="140"/>
    </location>
</feature>